<evidence type="ECO:0000256" key="5">
    <source>
        <dbReference type="ARBA" id="ARBA00023002"/>
    </source>
</evidence>
<feature type="domain" description="NADH:quinone oxidoreductase/Mrp antiporter transmembrane" evidence="9">
    <location>
        <begin position="130"/>
        <end position="424"/>
    </location>
</feature>
<evidence type="ECO:0000256" key="8">
    <source>
        <dbReference type="SAM" id="Phobius"/>
    </source>
</evidence>
<feature type="transmembrane region" description="Helical" evidence="8">
    <location>
        <begin position="6"/>
        <end position="24"/>
    </location>
</feature>
<comment type="subcellular location">
    <subcellularLocation>
        <location evidence="1">Cell membrane</location>
        <topology evidence="1">Multi-pass membrane protein</topology>
    </subcellularLocation>
    <subcellularLocation>
        <location evidence="7">Membrane</location>
        <topology evidence="7">Multi-pass membrane protein</topology>
    </subcellularLocation>
</comment>
<evidence type="ECO:0000313" key="10">
    <source>
        <dbReference type="EMBL" id="MCB8888775.1"/>
    </source>
</evidence>
<feature type="transmembrane region" description="Helical" evidence="8">
    <location>
        <begin position="36"/>
        <end position="60"/>
    </location>
</feature>
<feature type="transmembrane region" description="Helical" evidence="8">
    <location>
        <begin position="273"/>
        <end position="296"/>
    </location>
</feature>
<comment type="caution">
    <text evidence="10">The sequence shown here is derived from an EMBL/GenBank/DDBJ whole genome shotgun (WGS) entry which is preliminary data.</text>
</comment>
<feature type="transmembrane region" description="Helical" evidence="8">
    <location>
        <begin position="374"/>
        <end position="392"/>
    </location>
</feature>
<keyword evidence="5" id="KW-0560">Oxidoreductase</keyword>
<feature type="transmembrane region" description="Helical" evidence="8">
    <location>
        <begin position="209"/>
        <end position="234"/>
    </location>
</feature>
<feature type="transmembrane region" description="Helical" evidence="8">
    <location>
        <begin position="80"/>
        <end position="101"/>
    </location>
</feature>
<proteinExistence type="predicted"/>
<evidence type="ECO:0000256" key="3">
    <source>
        <dbReference type="ARBA" id="ARBA00022692"/>
    </source>
</evidence>
<accession>A0ABS8DR95</accession>
<dbReference type="RefSeq" id="WP_227389440.1">
    <property type="nucleotide sequence ID" value="NZ_JBHSCJ010000010.1"/>
</dbReference>
<feature type="transmembrane region" description="Helical" evidence="8">
    <location>
        <begin position="316"/>
        <end position="339"/>
    </location>
</feature>
<keyword evidence="11" id="KW-1185">Reference proteome</keyword>
<dbReference type="Pfam" id="PF00361">
    <property type="entry name" value="Proton_antipo_M"/>
    <property type="match status" value="1"/>
</dbReference>
<reference evidence="10 11" key="1">
    <citation type="journal article" date="2021" name="Sci. Rep.">
        <title>Genome analysis of a halophilic bacterium Halomonas malpeensis YU-PRIM-29(T) reveals its exopolysaccharide and pigment producing capabilities.</title>
        <authorList>
            <person name="Athmika"/>
            <person name="Ghate S.D."/>
            <person name="Arun A.B."/>
            <person name="Rao S.S."/>
            <person name="Kumar S.T.A."/>
            <person name="Kandiyil M.K."/>
            <person name="Saptami K."/>
            <person name="Rekha P.D."/>
        </authorList>
    </citation>
    <scope>NUCLEOTIDE SEQUENCE [LARGE SCALE GENOMIC DNA]</scope>
    <source>
        <strain evidence="11">prim 29</strain>
    </source>
</reference>
<keyword evidence="2" id="KW-1003">Cell membrane</keyword>
<protein>
    <submittedName>
        <fullName evidence="10">Monovalent cation/H+ antiporter subunit D family protein</fullName>
    </submittedName>
</protein>
<dbReference type="InterPro" id="IPR001750">
    <property type="entry name" value="ND/Mrp_TM"/>
</dbReference>
<dbReference type="PANTHER" id="PTHR42682">
    <property type="entry name" value="HYDROGENASE-4 COMPONENT F"/>
    <property type="match status" value="1"/>
</dbReference>
<name>A0ABS8DR95_9GAMM</name>
<feature type="transmembrane region" description="Helical" evidence="8">
    <location>
        <begin position="246"/>
        <end position="266"/>
    </location>
</feature>
<evidence type="ECO:0000256" key="1">
    <source>
        <dbReference type="ARBA" id="ARBA00004651"/>
    </source>
</evidence>
<evidence type="ECO:0000256" key="7">
    <source>
        <dbReference type="RuleBase" id="RU000320"/>
    </source>
</evidence>
<dbReference type="PRINTS" id="PR01434">
    <property type="entry name" value="NADHDHGNASE5"/>
</dbReference>
<feature type="transmembrane region" description="Helical" evidence="8">
    <location>
        <begin position="412"/>
        <end position="431"/>
    </location>
</feature>
<evidence type="ECO:0000256" key="2">
    <source>
        <dbReference type="ARBA" id="ARBA00022475"/>
    </source>
</evidence>
<feature type="transmembrane region" description="Helical" evidence="8">
    <location>
        <begin position="166"/>
        <end position="188"/>
    </location>
</feature>
<evidence type="ECO:0000259" key="9">
    <source>
        <dbReference type="Pfam" id="PF00361"/>
    </source>
</evidence>
<feature type="transmembrane region" description="Helical" evidence="8">
    <location>
        <begin position="113"/>
        <end position="140"/>
    </location>
</feature>
<dbReference type="PANTHER" id="PTHR42682:SF4">
    <property type="entry name" value="NADH-UBIQUINONE_PLASTOQUINONE"/>
    <property type="match status" value="1"/>
</dbReference>
<organism evidence="10 11">
    <name type="scientific">Vreelandella malpeensis</name>
    <dbReference type="NCBI Taxonomy" id="1172368"/>
    <lineage>
        <taxon>Bacteria</taxon>
        <taxon>Pseudomonadati</taxon>
        <taxon>Pseudomonadota</taxon>
        <taxon>Gammaproteobacteria</taxon>
        <taxon>Oceanospirillales</taxon>
        <taxon>Halomonadaceae</taxon>
        <taxon>Vreelandella</taxon>
    </lineage>
</organism>
<sequence>MTENMAWLPLAALAVSLVAAIAIFSLPETARPVRTVINLGAAVCKVALVALMVGRVSLGFEDTFSFQIIGGIDFVLRADALGVMFAGLSSILWLCTTVYAIGYLEGAANRKRFFGFFSLCVTSTLGIALAGNLFTFLIFYEMLTLSTYPLVVHAGTQKALAAGKVYLRYTLSAGVVLLLGVVILYSLTGDQSFASEQGLDRYLDDHRGLLTLVFALLVGGLAVKAAIVPLHGWLPRAMVAPAPVSALLHAVAVVKAGAFGILRIIYDLYGIELSALLGVTTVLAVIASITILYGSLRAITQAELKPRLAYSTISQVSYIVLGVCLVGPFGTIGALAHLLNQGLMKVTLFFCAGSYAEELGIHRIDEMNGAGRRMPLTSLAFTVGALGMMGLPPTAGFITKWYLGIGAIEAEMLWVVAVLVASTLLNALYFLPIVYRLWFCQGPAHGVGQWPDEQRLGRLETHGWLLWPAVFTALASLGAGLLAGLPFSPLEWATRVAVGEYLP</sequence>
<evidence type="ECO:0000313" key="11">
    <source>
        <dbReference type="Proteomes" id="UP001319882"/>
    </source>
</evidence>
<keyword evidence="3 7" id="KW-0812">Transmembrane</keyword>
<dbReference type="Proteomes" id="UP001319882">
    <property type="component" value="Unassembled WGS sequence"/>
</dbReference>
<keyword evidence="4 8" id="KW-1133">Transmembrane helix</keyword>
<evidence type="ECO:0000256" key="6">
    <source>
        <dbReference type="ARBA" id="ARBA00023136"/>
    </source>
</evidence>
<dbReference type="EMBL" id="WHVL01000002">
    <property type="protein sequence ID" value="MCB8888775.1"/>
    <property type="molecule type" value="Genomic_DNA"/>
</dbReference>
<feature type="transmembrane region" description="Helical" evidence="8">
    <location>
        <begin position="464"/>
        <end position="485"/>
    </location>
</feature>
<evidence type="ECO:0000256" key="4">
    <source>
        <dbReference type="ARBA" id="ARBA00022989"/>
    </source>
</evidence>
<keyword evidence="6 8" id="KW-0472">Membrane</keyword>
<gene>
    <name evidence="10" type="ORF">GEV37_06555</name>
</gene>
<dbReference type="InterPro" id="IPR052175">
    <property type="entry name" value="ComplexI-like_HydComp"/>
</dbReference>